<evidence type="ECO:0000256" key="1">
    <source>
        <dbReference type="ARBA" id="ARBA00022729"/>
    </source>
</evidence>
<name>A0A1W1XLD1_9NEIS</name>
<evidence type="ECO:0000313" key="6">
    <source>
        <dbReference type="EMBL" id="SMC24763.1"/>
    </source>
</evidence>
<evidence type="ECO:0000256" key="4">
    <source>
        <dbReference type="SAM" id="MobiDB-lite"/>
    </source>
</evidence>
<reference evidence="6 7" key="1">
    <citation type="submission" date="2017-04" db="EMBL/GenBank/DDBJ databases">
        <authorList>
            <person name="Afonso C.L."/>
            <person name="Miller P.J."/>
            <person name="Scott M.A."/>
            <person name="Spackman E."/>
            <person name="Goraichik I."/>
            <person name="Dimitrov K.M."/>
            <person name="Suarez D.L."/>
            <person name="Swayne D.E."/>
        </authorList>
    </citation>
    <scope>NUCLEOTIDE SEQUENCE [LARGE SCALE GENOMIC DNA]</scope>
    <source>
        <strain evidence="6 7">DSM 23236</strain>
    </source>
</reference>
<dbReference type="PANTHER" id="PTHR35089">
    <property type="entry name" value="CHAPERONE PROTEIN SKP"/>
    <property type="match status" value="1"/>
</dbReference>
<sequence length="161" mass="18595">MKKLLLIFALFLSSMTAWAETKIGVVNTDRILRESAPALRAGKKLEREFDARRSEVQKISQQGKALQQQLDRGGLSEEDRKVKERELIRLTQDFNRMQRELNEDLNARQNEELAGLRERVNSAIQQIANAEKYDLILQEAAYSNPRIDITDKVLKLLTDKQ</sequence>
<dbReference type="SMART" id="SM00935">
    <property type="entry name" value="OmpH"/>
    <property type="match status" value="1"/>
</dbReference>
<dbReference type="STRING" id="1121001.SAMN02745857_01955"/>
<dbReference type="GO" id="GO:0051082">
    <property type="term" value="F:unfolded protein binding"/>
    <property type="evidence" value="ECO:0007669"/>
    <property type="project" value="InterPro"/>
</dbReference>
<dbReference type="Gene3D" id="3.30.910.20">
    <property type="entry name" value="Skp domain"/>
    <property type="match status" value="1"/>
</dbReference>
<evidence type="ECO:0000256" key="2">
    <source>
        <dbReference type="PIRNR" id="PIRNR002094"/>
    </source>
</evidence>
<dbReference type="GO" id="GO:0005829">
    <property type="term" value="C:cytosol"/>
    <property type="evidence" value="ECO:0007669"/>
    <property type="project" value="TreeGrafter"/>
</dbReference>
<dbReference type="PANTHER" id="PTHR35089:SF1">
    <property type="entry name" value="CHAPERONE PROTEIN SKP"/>
    <property type="match status" value="1"/>
</dbReference>
<feature type="compositionally biased region" description="Polar residues" evidence="4">
    <location>
        <begin position="59"/>
        <end position="70"/>
    </location>
</feature>
<dbReference type="Pfam" id="PF03938">
    <property type="entry name" value="OmpH"/>
    <property type="match status" value="1"/>
</dbReference>
<dbReference type="PIRSF" id="PIRSF002094">
    <property type="entry name" value="OMP26_Skp"/>
    <property type="match status" value="1"/>
</dbReference>
<comment type="similarity">
    <text evidence="2">Belongs to the skp family.</text>
</comment>
<keyword evidence="1 5" id="KW-0732">Signal</keyword>
<feature type="chain" id="PRO_5012912981" evidence="5">
    <location>
        <begin position="20"/>
        <end position="161"/>
    </location>
</feature>
<protein>
    <submittedName>
        <fullName evidence="6">Periplasmic chaperone for outer membrane proteins Skp</fullName>
    </submittedName>
</protein>
<evidence type="ECO:0000256" key="5">
    <source>
        <dbReference type="SAM" id="SignalP"/>
    </source>
</evidence>
<dbReference type="EMBL" id="FWXD01000010">
    <property type="protein sequence ID" value="SMC24763.1"/>
    <property type="molecule type" value="Genomic_DNA"/>
</dbReference>
<dbReference type="RefSeq" id="WP_245804320.1">
    <property type="nucleotide sequence ID" value="NZ_FWXD01000010.1"/>
</dbReference>
<proteinExistence type="inferred from homology"/>
<dbReference type="SUPFAM" id="SSF111384">
    <property type="entry name" value="OmpH-like"/>
    <property type="match status" value="1"/>
</dbReference>
<accession>A0A1W1XLD1</accession>
<dbReference type="GO" id="GO:0050821">
    <property type="term" value="P:protein stabilization"/>
    <property type="evidence" value="ECO:0007669"/>
    <property type="project" value="TreeGrafter"/>
</dbReference>
<keyword evidence="3" id="KW-0175">Coiled coil</keyword>
<feature type="coiled-coil region" evidence="3">
    <location>
        <begin position="80"/>
        <end position="133"/>
    </location>
</feature>
<evidence type="ECO:0000256" key="3">
    <source>
        <dbReference type="SAM" id="Coils"/>
    </source>
</evidence>
<evidence type="ECO:0000313" key="7">
    <source>
        <dbReference type="Proteomes" id="UP000192761"/>
    </source>
</evidence>
<organism evidence="6 7">
    <name type="scientific">Andreprevotia lacus DSM 23236</name>
    <dbReference type="NCBI Taxonomy" id="1121001"/>
    <lineage>
        <taxon>Bacteria</taxon>
        <taxon>Pseudomonadati</taxon>
        <taxon>Pseudomonadota</taxon>
        <taxon>Betaproteobacteria</taxon>
        <taxon>Neisseriales</taxon>
        <taxon>Chitinibacteraceae</taxon>
        <taxon>Andreprevotia</taxon>
    </lineage>
</organism>
<dbReference type="InterPro" id="IPR005632">
    <property type="entry name" value="Chaperone_Skp"/>
</dbReference>
<dbReference type="InterPro" id="IPR024930">
    <property type="entry name" value="Skp_dom_sf"/>
</dbReference>
<feature type="region of interest" description="Disordered" evidence="4">
    <location>
        <begin position="59"/>
        <end position="78"/>
    </location>
</feature>
<dbReference type="Proteomes" id="UP000192761">
    <property type="component" value="Unassembled WGS sequence"/>
</dbReference>
<keyword evidence="7" id="KW-1185">Reference proteome</keyword>
<dbReference type="AlphaFoldDB" id="A0A1W1XLD1"/>
<feature type="signal peptide" evidence="5">
    <location>
        <begin position="1"/>
        <end position="19"/>
    </location>
</feature>
<gene>
    <name evidence="6" type="ORF">SAMN02745857_01955</name>
</gene>